<dbReference type="Proteomes" id="UP000230249">
    <property type="component" value="Unassembled WGS sequence"/>
</dbReference>
<dbReference type="Pfam" id="PF08243">
    <property type="entry name" value="SPT2"/>
    <property type="match status" value="1"/>
</dbReference>
<feature type="region of interest" description="Disordered" evidence="3">
    <location>
        <begin position="1"/>
        <end position="252"/>
    </location>
</feature>
<dbReference type="InterPro" id="IPR013256">
    <property type="entry name" value="Chromatin_SPT2"/>
</dbReference>
<keyword evidence="6" id="KW-1185">Reference proteome</keyword>
<proteinExistence type="inferred from homology"/>
<feature type="compositionally biased region" description="Basic and acidic residues" evidence="3">
    <location>
        <begin position="289"/>
        <end position="314"/>
    </location>
</feature>
<dbReference type="VEuPathDB" id="FungiDB:B9J08_004808"/>
<reference evidence="5 6" key="1">
    <citation type="journal article" date="2017" name="Clin. Infect. Dis.">
        <title>Simultaneous emergence of multidrug-resistant Candida auris on 3 continents confirmed by whole-genome sequencing and epidemiological analyses.</title>
        <authorList>
            <person name="Lockhart S.R."/>
            <person name="Etienne K.A."/>
            <person name="Vallabhaneni S."/>
            <person name="Farooqi J."/>
            <person name="Chowdhary A."/>
            <person name="Govender N.P."/>
            <person name="Colombo A.L."/>
            <person name="Calvo B."/>
            <person name="Cuomo C.A."/>
            <person name="Desjardins C.A."/>
            <person name="Berkow E.L."/>
            <person name="Castanheira M."/>
            <person name="Magobo R.E."/>
            <person name="Jabeen K."/>
            <person name="Asghar R.J."/>
            <person name="Meis J.F."/>
            <person name="Jackson B."/>
            <person name="Chiller T."/>
            <person name="Litvintseva A.P."/>
        </authorList>
    </citation>
    <scope>NUCLEOTIDE SEQUENCE [LARGE SCALE GENOMIC DNA]</scope>
    <source>
        <strain evidence="5 6">B8441</strain>
    </source>
</reference>
<dbReference type="STRING" id="498019.A0A2H0ZH53"/>
<feature type="compositionally biased region" description="Basic and acidic residues" evidence="3">
    <location>
        <begin position="62"/>
        <end position="104"/>
    </location>
</feature>
<feature type="compositionally biased region" description="Polar residues" evidence="3">
    <location>
        <begin position="1"/>
        <end position="32"/>
    </location>
</feature>
<evidence type="ECO:0000313" key="4">
    <source>
        <dbReference type="EMBL" id="KAK8439217.1"/>
    </source>
</evidence>
<comment type="caution">
    <text evidence="5">The sequence shown here is derived from an EMBL/GenBank/DDBJ whole genome shotgun (WGS) entry which is preliminary data.</text>
</comment>
<evidence type="ECO:0000256" key="2">
    <source>
        <dbReference type="ARBA" id="ARBA00023054"/>
    </source>
</evidence>
<organism evidence="5">
    <name type="scientific">Candidozyma auris</name>
    <name type="common">Yeast</name>
    <name type="synonym">Candida auris</name>
    <dbReference type="NCBI Taxonomy" id="498019"/>
    <lineage>
        <taxon>Eukaryota</taxon>
        <taxon>Fungi</taxon>
        <taxon>Dikarya</taxon>
        <taxon>Ascomycota</taxon>
        <taxon>Saccharomycotina</taxon>
        <taxon>Pichiomycetes</taxon>
        <taxon>Metschnikowiaceae</taxon>
        <taxon>Candidozyma</taxon>
    </lineage>
</organism>
<reference evidence="4 6" key="3">
    <citation type="journal article" date="2018" name="Nat. Commun.">
        <title>Genomic insights into multidrug-resistance, mating and virulence in Candida auris and related emerging species.</title>
        <authorList>
            <person name="Munoz J.F."/>
            <person name="Gade L."/>
            <person name="Chow N.A."/>
            <person name="Loparev V.N."/>
            <person name="Juieng P."/>
            <person name="Berkow E.L."/>
            <person name="Farrer R.A."/>
            <person name="Litvintseva A.P."/>
            <person name="Cuomo C.A."/>
        </authorList>
    </citation>
    <scope>GENOME REANNOTATION</scope>
    <source>
        <strain evidence="4 6">B8441</strain>
    </source>
</reference>
<dbReference type="VEuPathDB" id="FungiDB:QG37_07447"/>
<dbReference type="AlphaFoldDB" id="A0A2H0ZH53"/>
<evidence type="ECO:0000256" key="1">
    <source>
        <dbReference type="ARBA" id="ARBA00006461"/>
    </source>
</evidence>
<feature type="region of interest" description="Disordered" evidence="3">
    <location>
        <begin position="266"/>
        <end position="323"/>
    </location>
</feature>
<reference evidence="4" key="4">
    <citation type="submission" date="2024-03" db="EMBL/GenBank/DDBJ databases">
        <title>Improved genome assembly of Candida auris strain B8441 and annotation of B11205.</title>
        <authorList>
            <person name="Cauldron N.C."/>
            <person name="Shea T."/>
            <person name="Cuomo C.A."/>
        </authorList>
    </citation>
    <scope>NUCLEOTIDE SEQUENCE</scope>
    <source>
        <strain evidence="4">B8441</strain>
    </source>
</reference>
<dbReference type="VEuPathDB" id="FungiDB:CJJ09_004819"/>
<dbReference type="OMA" id="IWAMFNR"/>
<name>A0A2H0ZH53_CANAR</name>
<gene>
    <name evidence="5" type="ORF">B9J08_004808</name>
    <name evidence="4" type="ORF">B9J08_04768</name>
</gene>
<sequence length="323" mass="36983">MPLSNILQQIQRKGQIQRPVQSGQTHNGGKTTPQPPSQLRRSPSSGPEKPIDPVVAKLKAARKAERERKEAEARAKKGQPPKKETKPKASEKPRLTTSMKEKSKSPMNMAPTPPPRDKKPKVSFSQLMKKASSIDQSKMSIHIRAKTKSPDPPKPDKRKLQTGEVRGMPPKGMQRVKRPEPSTKATEAATAPKASRIPIPARRPNSQLEEKLRQKKPQVDRRDGRGHYEEEDDSDMGSFIASDEEEEQYPRDYDRDEIWAMFNRGRKRQFHDDYDSDDMEATGAEILEEEARSKKRAMEEDRREMEEEQRLAELKRRRKAKAL</sequence>
<accession>A0A2H0ZH53</accession>
<accession>A0A5Q7YLH0</accession>
<dbReference type="VEuPathDB" id="FungiDB:CJI97_004644"/>
<evidence type="ECO:0008006" key="7">
    <source>
        <dbReference type="Google" id="ProtNLM"/>
    </source>
</evidence>
<comment type="similarity">
    <text evidence="1">Belongs to the SPT2 family.</text>
</comment>
<evidence type="ECO:0000256" key="3">
    <source>
        <dbReference type="SAM" id="MobiDB-lite"/>
    </source>
</evidence>
<dbReference type="VEuPathDB" id="FungiDB:CJJ07_000678"/>
<dbReference type="VEuPathDB" id="FungiDB:CJI96_0004347"/>
<reference evidence="5" key="2">
    <citation type="submission" date="2017-11" db="EMBL/GenBank/DDBJ databases">
        <title>Candida auris genome assembly and annotation.</title>
        <authorList>
            <person name="Munoz J.F."/>
            <person name="Gade L.G."/>
            <person name="Chow N.A."/>
            <person name="Litvintseva A.P."/>
            <person name="Loparev V.N."/>
            <person name="Cuomo C.A."/>
        </authorList>
    </citation>
    <scope>NUCLEOTIDE SEQUENCE</scope>
    <source>
        <strain evidence="5">B8441</strain>
    </source>
</reference>
<feature type="compositionally biased region" description="Low complexity" evidence="3">
    <location>
        <begin position="182"/>
        <end position="195"/>
    </location>
</feature>
<feature type="compositionally biased region" description="Basic and acidic residues" evidence="3">
    <location>
        <begin position="208"/>
        <end position="228"/>
    </location>
</feature>
<protein>
    <recommendedName>
        <fullName evidence="7">SPT2 chromatin protein</fullName>
    </recommendedName>
</protein>
<feature type="compositionally biased region" description="Basic and acidic residues" evidence="3">
    <location>
        <begin position="148"/>
        <end position="161"/>
    </location>
</feature>
<evidence type="ECO:0000313" key="5">
    <source>
        <dbReference type="EMBL" id="PIS49781.1"/>
    </source>
</evidence>
<dbReference type="SMART" id="SM00784">
    <property type="entry name" value="SPT2"/>
    <property type="match status" value="1"/>
</dbReference>
<dbReference type="EMBL" id="PEKT03000005">
    <property type="protein sequence ID" value="KAK8439217.1"/>
    <property type="molecule type" value="Genomic_DNA"/>
</dbReference>
<evidence type="ECO:0000313" key="6">
    <source>
        <dbReference type="Proteomes" id="UP000230249"/>
    </source>
</evidence>
<dbReference type="EMBL" id="PEKT02000009">
    <property type="protein sequence ID" value="PIS49781.1"/>
    <property type="molecule type" value="Genomic_DNA"/>
</dbReference>
<keyword evidence="2" id="KW-0175">Coiled coil</keyword>